<organism evidence="5 6">
    <name type="scientific">Agromyces flavus</name>
    <dbReference type="NCBI Taxonomy" id="589382"/>
    <lineage>
        <taxon>Bacteria</taxon>
        <taxon>Bacillati</taxon>
        <taxon>Actinomycetota</taxon>
        <taxon>Actinomycetes</taxon>
        <taxon>Micrococcales</taxon>
        <taxon>Microbacteriaceae</taxon>
        <taxon>Agromyces</taxon>
    </lineage>
</organism>
<gene>
    <name evidence="4" type="ORF">BCL57_000836</name>
    <name evidence="5" type="ORF">SAMN04489721_2769</name>
</gene>
<dbReference type="PANTHER" id="PTHR22935">
    <property type="entry name" value="PENICILLIN-BINDING PROTEIN"/>
    <property type="match status" value="1"/>
</dbReference>
<dbReference type="Pfam" id="PF00144">
    <property type="entry name" value="Beta-lactamase"/>
    <property type="match status" value="1"/>
</dbReference>
<evidence type="ECO:0000313" key="7">
    <source>
        <dbReference type="Proteomes" id="UP000893823"/>
    </source>
</evidence>
<keyword evidence="2" id="KW-0812">Transmembrane</keyword>
<dbReference type="STRING" id="589382.SAMN04489721_2769"/>
<evidence type="ECO:0000313" key="5">
    <source>
        <dbReference type="EMBL" id="SDT20868.1"/>
    </source>
</evidence>
<reference evidence="6" key="2">
    <citation type="submission" date="2016-10" db="EMBL/GenBank/DDBJ databases">
        <authorList>
            <person name="Varghese N."/>
            <person name="Submissions S."/>
        </authorList>
    </citation>
    <scope>NUCLEOTIDE SEQUENCE [LARGE SCALE GENOMIC DNA]</scope>
    <source>
        <strain evidence="6">CPCC 202695</strain>
    </source>
</reference>
<dbReference type="SUPFAM" id="SSF56601">
    <property type="entry name" value="beta-lactamase/transpeptidase-like"/>
    <property type="match status" value="1"/>
</dbReference>
<dbReference type="Proteomes" id="UP000893823">
    <property type="component" value="Unassembled WGS sequence"/>
</dbReference>
<dbReference type="PROSITE" id="PS51257">
    <property type="entry name" value="PROKAR_LIPOPROTEIN"/>
    <property type="match status" value="1"/>
</dbReference>
<dbReference type="OrthoDB" id="3171327at2"/>
<dbReference type="EMBL" id="SODL02000001">
    <property type="protein sequence ID" value="MCP2366694.1"/>
    <property type="molecule type" value="Genomic_DNA"/>
</dbReference>
<feature type="domain" description="Beta-lactamase-related" evidence="3">
    <location>
        <begin position="55"/>
        <end position="338"/>
    </location>
</feature>
<name>A0A1H1YH64_9MICO</name>
<dbReference type="Proteomes" id="UP000199482">
    <property type="component" value="Chromosome I"/>
</dbReference>
<keyword evidence="2" id="KW-1133">Transmembrane helix</keyword>
<evidence type="ECO:0000256" key="2">
    <source>
        <dbReference type="SAM" id="Phobius"/>
    </source>
</evidence>
<accession>A0A1H1YH64</accession>
<dbReference type="InterPro" id="IPR001466">
    <property type="entry name" value="Beta-lactam-related"/>
</dbReference>
<keyword evidence="7" id="KW-1185">Reference proteome</keyword>
<evidence type="ECO:0000313" key="4">
    <source>
        <dbReference type="EMBL" id="MCP2366694.1"/>
    </source>
</evidence>
<dbReference type="InterPro" id="IPR012338">
    <property type="entry name" value="Beta-lactam/transpept-like"/>
</dbReference>
<evidence type="ECO:0000259" key="3">
    <source>
        <dbReference type="Pfam" id="PF00144"/>
    </source>
</evidence>
<evidence type="ECO:0000313" key="6">
    <source>
        <dbReference type="Proteomes" id="UP000199482"/>
    </source>
</evidence>
<dbReference type="RefSeq" id="WP_092673587.1">
    <property type="nucleotide sequence ID" value="NZ_BMDN01000001.1"/>
</dbReference>
<evidence type="ECO:0000256" key="1">
    <source>
        <dbReference type="ARBA" id="ARBA00038473"/>
    </source>
</evidence>
<protein>
    <submittedName>
        <fullName evidence="4">CubicO group peptidase (Beta-lactamase class C family)</fullName>
    </submittedName>
    <submittedName>
        <fullName evidence="5">CubicO group peptidase, beta-lactamase class C family</fullName>
    </submittedName>
</protein>
<dbReference type="AlphaFoldDB" id="A0A1H1YH64"/>
<keyword evidence="2" id="KW-0472">Membrane</keyword>
<dbReference type="EMBL" id="LT629755">
    <property type="protein sequence ID" value="SDT20868.1"/>
    <property type="molecule type" value="Genomic_DNA"/>
</dbReference>
<dbReference type="InterPro" id="IPR051478">
    <property type="entry name" value="Beta-lactamase-like_AB/R"/>
</dbReference>
<reference evidence="5" key="1">
    <citation type="submission" date="2016-10" db="EMBL/GenBank/DDBJ databases">
        <authorList>
            <person name="de Groot N.N."/>
        </authorList>
    </citation>
    <scope>NUCLEOTIDE SEQUENCE [LARGE SCALE GENOMIC DNA]</scope>
    <source>
        <strain evidence="5">CPCC 202695</strain>
    </source>
</reference>
<dbReference type="PANTHER" id="PTHR22935:SF95">
    <property type="entry name" value="BETA-LACTAMASE-LIKE 1-RELATED"/>
    <property type="match status" value="1"/>
</dbReference>
<proteinExistence type="inferred from homology"/>
<comment type="similarity">
    <text evidence="1">Belongs to the beta-lactamase family.</text>
</comment>
<feature type="transmembrane region" description="Helical" evidence="2">
    <location>
        <begin position="12"/>
        <end position="30"/>
    </location>
</feature>
<reference evidence="4" key="3">
    <citation type="submission" date="2022-06" db="EMBL/GenBank/DDBJ databases">
        <title>Genomic Encyclopedia of Type Strains, Phase III (KMG-III): the genomes of soil and plant-associated and newly described type strains.</title>
        <authorList>
            <person name="Whitman W."/>
        </authorList>
    </citation>
    <scope>NUCLEOTIDE SEQUENCE</scope>
    <source>
        <strain evidence="4">CPCC 202695</strain>
    </source>
</reference>
<sequence>MATRRVAHPRIVFVIAALAAMTGCMYGPPYDQLLTGDEELLEYAKEKFTDAGDRVAMAVIDGDDVRTAFVSADSSTMFELGSATRLLTGLLLADAIERGEVALDDPIGWYLPLGDSPAASLTLRSLATQHSGLPPGGPRWVDPEVLADGASDSNDAPPEVPAPVDLEEVLDLVSAVPVDPSVYDYSHLQATLVGHVLAEAADRDFAELLEERVLEPVGMENAVLAESVEDVPDALVRSEGAYVPQTGAYAPAMGLIVTIDDMIALARDVISGDASDSAALEPLVNTPHGKRIGYFWEVASRPEGDIIALYGWSRQFCAAMVVSAEDRHAAIVLRNSGDTYPWDEGLEVFAIVED</sequence>
<dbReference type="Gene3D" id="3.40.710.10">
    <property type="entry name" value="DD-peptidase/beta-lactamase superfamily"/>
    <property type="match status" value="1"/>
</dbReference>